<feature type="coiled-coil region" evidence="1">
    <location>
        <begin position="348"/>
        <end position="375"/>
    </location>
</feature>
<keyword evidence="1" id="KW-0175">Coiled coil</keyword>
<gene>
    <name evidence="3" type="ORF">LCGC14_0470840</name>
</gene>
<dbReference type="InterPro" id="IPR029787">
    <property type="entry name" value="Nucleotide_cyclase"/>
</dbReference>
<dbReference type="PROSITE" id="PS50887">
    <property type="entry name" value="GGDEF"/>
    <property type="match status" value="1"/>
</dbReference>
<sequence length="543" mass="61661">MTDDTTSQQLEEWKKKYYASITSLEQQQNYDALLQRSLGRLALAAQGLDPVLDKQLKSLRDVLRGKKDQQEIQQILHKMELAISQMEATSGKDTSQTSGEIVSGLLQSLKLTKPFKAETKTLSKKLNTATNQTLPDLIPEVRELLRRVLNQTPEKSSGFSFNIFGKNKPSSEKIDDPYHDGKQQPLLEKDIFQTQASTTPAHQVLMGLLERLSLPNDLSKQATKIRHQIETGINDAELPTIIGAIADIVSTLGSQVIIEKQDYEQFLKSLTSRLNELDQYIRATSNDDLIAFEHRKAIGQAVEDEVIDIRKEVEGADDLDILKASVSDHLDFLNQHFENYRQSDHDRFTQSQQQIKELNSRLQSMEQESVSLRESAEKSRDLALKDALTGIWNRQALNEYLDKEFVRWQRYQKPLSLVVWDIDLFKQVNDEYGHAAGDKVLKTIARIFMQATRDADFIARFGGEEFVGVFPETRLEDALILANKIREKVASSNFHYENKPVRITASAGLATFRPNDTIEDVFKRADAALYRAKKSGRNCCLAD</sequence>
<dbReference type="InterPro" id="IPR000160">
    <property type="entry name" value="GGDEF_dom"/>
</dbReference>
<evidence type="ECO:0000313" key="3">
    <source>
        <dbReference type="EMBL" id="KKN66480.1"/>
    </source>
</evidence>
<dbReference type="PANTHER" id="PTHR45138">
    <property type="entry name" value="REGULATORY COMPONENTS OF SENSORY TRANSDUCTION SYSTEM"/>
    <property type="match status" value="1"/>
</dbReference>
<proteinExistence type="predicted"/>
<reference evidence="3" key="1">
    <citation type="journal article" date="2015" name="Nature">
        <title>Complex archaea that bridge the gap between prokaryotes and eukaryotes.</title>
        <authorList>
            <person name="Spang A."/>
            <person name="Saw J.H."/>
            <person name="Jorgensen S.L."/>
            <person name="Zaremba-Niedzwiedzka K."/>
            <person name="Martijn J."/>
            <person name="Lind A.E."/>
            <person name="van Eijk R."/>
            <person name="Schleper C."/>
            <person name="Guy L."/>
            <person name="Ettema T.J."/>
        </authorList>
    </citation>
    <scope>NUCLEOTIDE SEQUENCE</scope>
</reference>
<dbReference type="Gene3D" id="3.30.70.270">
    <property type="match status" value="1"/>
</dbReference>
<comment type="caution">
    <text evidence="3">The sequence shown here is derived from an EMBL/GenBank/DDBJ whole genome shotgun (WGS) entry which is preliminary data.</text>
</comment>
<evidence type="ECO:0000256" key="1">
    <source>
        <dbReference type="SAM" id="Coils"/>
    </source>
</evidence>
<dbReference type="NCBIfam" id="TIGR00254">
    <property type="entry name" value="GGDEF"/>
    <property type="match status" value="1"/>
</dbReference>
<dbReference type="InterPro" id="IPR050469">
    <property type="entry name" value="Diguanylate_Cyclase"/>
</dbReference>
<dbReference type="EMBL" id="LAZR01000499">
    <property type="protein sequence ID" value="KKN66480.1"/>
    <property type="molecule type" value="Genomic_DNA"/>
</dbReference>
<feature type="domain" description="GGDEF" evidence="2">
    <location>
        <begin position="413"/>
        <end position="543"/>
    </location>
</feature>
<dbReference type="FunFam" id="3.30.70.270:FF:000001">
    <property type="entry name" value="Diguanylate cyclase domain protein"/>
    <property type="match status" value="1"/>
</dbReference>
<accession>A0A0F9SC88</accession>
<name>A0A0F9SC88_9ZZZZ</name>
<organism evidence="3">
    <name type="scientific">marine sediment metagenome</name>
    <dbReference type="NCBI Taxonomy" id="412755"/>
    <lineage>
        <taxon>unclassified sequences</taxon>
        <taxon>metagenomes</taxon>
        <taxon>ecological metagenomes</taxon>
    </lineage>
</organism>
<dbReference type="PANTHER" id="PTHR45138:SF9">
    <property type="entry name" value="DIGUANYLATE CYCLASE DGCM-RELATED"/>
    <property type="match status" value="1"/>
</dbReference>
<dbReference type="Pfam" id="PF00990">
    <property type="entry name" value="GGDEF"/>
    <property type="match status" value="1"/>
</dbReference>
<dbReference type="InterPro" id="IPR048516">
    <property type="entry name" value="DGCcoil"/>
</dbReference>
<dbReference type="AlphaFoldDB" id="A0A0F9SC88"/>
<dbReference type="GO" id="GO:0052621">
    <property type="term" value="F:diguanylate cyclase activity"/>
    <property type="evidence" value="ECO:0007669"/>
    <property type="project" value="TreeGrafter"/>
</dbReference>
<dbReference type="SUPFAM" id="SSF55073">
    <property type="entry name" value="Nucleotide cyclase"/>
    <property type="match status" value="1"/>
</dbReference>
<protein>
    <recommendedName>
        <fullName evidence="2">GGDEF domain-containing protein</fullName>
    </recommendedName>
</protein>
<dbReference type="CDD" id="cd01949">
    <property type="entry name" value="GGDEF"/>
    <property type="match status" value="1"/>
</dbReference>
<dbReference type="SMART" id="SM00267">
    <property type="entry name" value="GGDEF"/>
    <property type="match status" value="1"/>
</dbReference>
<evidence type="ECO:0000259" key="2">
    <source>
        <dbReference type="PROSITE" id="PS50887"/>
    </source>
</evidence>
<dbReference type="InterPro" id="IPR043128">
    <property type="entry name" value="Rev_trsase/Diguanyl_cyclase"/>
</dbReference>
<dbReference type="Pfam" id="PF20975">
    <property type="entry name" value="DGCcoil"/>
    <property type="match status" value="1"/>
</dbReference>